<comment type="caution">
    <text evidence="1">The sequence shown here is derived from an EMBL/GenBank/DDBJ whole genome shotgun (WGS) entry which is preliminary data.</text>
</comment>
<name>A0A326U6U3_THEHA</name>
<sequence length="49" mass="5613">MIAVEEQPTARTQMRTHTQALLDPLPTTRTVLGCKGRFHPDHRNTMQRA</sequence>
<keyword evidence="2" id="KW-1185">Reference proteome</keyword>
<accession>A0A326U6U3</accession>
<protein>
    <submittedName>
        <fullName evidence="1">Uncharacterized protein</fullName>
    </submittedName>
</protein>
<gene>
    <name evidence="1" type="ORF">EI42_02415</name>
</gene>
<dbReference type="AlphaFoldDB" id="A0A326U6U3"/>
<organism evidence="1 2">
    <name type="scientific">Thermosporothrix hazakensis</name>
    <dbReference type="NCBI Taxonomy" id="644383"/>
    <lineage>
        <taxon>Bacteria</taxon>
        <taxon>Bacillati</taxon>
        <taxon>Chloroflexota</taxon>
        <taxon>Ktedonobacteria</taxon>
        <taxon>Ktedonobacterales</taxon>
        <taxon>Thermosporotrichaceae</taxon>
        <taxon>Thermosporothrix</taxon>
    </lineage>
</organism>
<proteinExistence type="predicted"/>
<dbReference type="EMBL" id="QKUF01000007">
    <property type="protein sequence ID" value="PZW30447.1"/>
    <property type="molecule type" value="Genomic_DNA"/>
</dbReference>
<evidence type="ECO:0000313" key="1">
    <source>
        <dbReference type="EMBL" id="PZW30447.1"/>
    </source>
</evidence>
<dbReference type="Proteomes" id="UP000248806">
    <property type="component" value="Unassembled WGS sequence"/>
</dbReference>
<feature type="non-terminal residue" evidence="1">
    <location>
        <position position="49"/>
    </location>
</feature>
<evidence type="ECO:0000313" key="2">
    <source>
        <dbReference type="Proteomes" id="UP000248806"/>
    </source>
</evidence>
<reference evidence="1 2" key="1">
    <citation type="submission" date="2018-06" db="EMBL/GenBank/DDBJ databases">
        <title>Genomic Encyclopedia of Archaeal and Bacterial Type Strains, Phase II (KMG-II): from individual species to whole genera.</title>
        <authorList>
            <person name="Goeker M."/>
        </authorList>
    </citation>
    <scope>NUCLEOTIDE SEQUENCE [LARGE SCALE GENOMIC DNA]</scope>
    <source>
        <strain evidence="1 2">ATCC BAA-1881</strain>
    </source>
</reference>